<evidence type="ECO:0000256" key="14">
    <source>
        <dbReference type="ARBA" id="ARBA00023315"/>
    </source>
</evidence>
<dbReference type="Proteomes" id="UP001212411">
    <property type="component" value="Chromosome 3"/>
</dbReference>
<dbReference type="CDD" id="cd07987">
    <property type="entry name" value="LPLAT_MGAT-like"/>
    <property type="match status" value="1"/>
</dbReference>
<organism evidence="17 18">
    <name type="scientific">Schizosaccharomyces osmophilus</name>
    <dbReference type="NCBI Taxonomy" id="2545709"/>
    <lineage>
        <taxon>Eukaryota</taxon>
        <taxon>Fungi</taxon>
        <taxon>Dikarya</taxon>
        <taxon>Ascomycota</taxon>
        <taxon>Taphrinomycotina</taxon>
        <taxon>Schizosaccharomycetes</taxon>
        <taxon>Schizosaccharomycetales</taxon>
        <taxon>Schizosaccharomycetaceae</taxon>
        <taxon>Schizosaccharomyces</taxon>
    </lineage>
</organism>
<evidence type="ECO:0000313" key="18">
    <source>
        <dbReference type="Proteomes" id="UP001212411"/>
    </source>
</evidence>
<gene>
    <name evidence="17" type="primary">dga1</name>
    <name evidence="17" type="ORF">SOMG_04155</name>
</gene>
<dbReference type="EMBL" id="CP115613">
    <property type="protein sequence ID" value="WBW74968.1"/>
    <property type="molecule type" value="Genomic_DNA"/>
</dbReference>
<evidence type="ECO:0000256" key="4">
    <source>
        <dbReference type="ARBA" id="ARBA00005420"/>
    </source>
</evidence>
<protein>
    <recommendedName>
        <fullName evidence="5 16">Diacylglycerol O-acyltransferase</fullName>
        <ecNumber evidence="5 16">2.3.1.20</ecNumber>
    </recommendedName>
</protein>
<evidence type="ECO:0000256" key="10">
    <source>
        <dbReference type="ARBA" id="ARBA00022824"/>
    </source>
</evidence>
<keyword evidence="18" id="KW-1185">Reference proteome</keyword>
<evidence type="ECO:0000256" key="5">
    <source>
        <dbReference type="ARBA" id="ARBA00013244"/>
    </source>
</evidence>
<dbReference type="AlphaFoldDB" id="A0AAE9WFS3"/>
<evidence type="ECO:0000256" key="1">
    <source>
        <dbReference type="ARBA" id="ARBA00004477"/>
    </source>
</evidence>
<evidence type="ECO:0000313" key="17">
    <source>
        <dbReference type="EMBL" id="WBW74968.1"/>
    </source>
</evidence>
<proteinExistence type="inferred from homology"/>
<evidence type="ECO:0000256" key="12">
    <source>
        <dbReference type="ARBA" id="ARBA00023098"/>
    </source>
</evidence>
<keyword evidence="6 16" id="KW-0444">Lipid biosynthesis</keyword>
<evidence type="ECO:0000256" key="9">
    <source>
        <dbReference type="ARBA" id="ARBA00022798"/>
    </source>
</evidence>
<dbReference type="RefSeq" id="XP_056039211.1">
    <property type="nucleotide sequence ID" value="XM_056182942.1"/>
</dbReference>
<dbReference type="PANTHER" id="PTHR12317:SF0">
    <property type="entry name" value="ACYLTRANSFERASE"/>
    <property type="match status" value="1"/>
</dbReference>
<keyword evidence="9" id="KW-0319">Glycerol metabolism</keyword>
<name>A0AAE9WFS3_9SCHI</name>
<keyword evidence="13 16" id="KW-0472">Membrane</keyword>
<comment type="caution">
    <text evidence="16">Lacks conserved residue(s) required for the propagation of feature annotation.</text>
</comment>
<keyword evidence="12 16" id="KW-0443">Lipid metabolism</keyword>
<keyword evidence="7" id="KW-0808">Transferase</keyword>
<evidence type="ECO:0000256" key="15">
    <source>
        <dbReference type="ARBA" id="ARBA00048109"/>
    </source>
</evidence>
<evidence type="ECO:0000256" key="11">
    <source>
        <dbReference type="ARBA" id="ARBA00022989"/>
    </source>
</evidence>
<keyword evidence="8 16" id="KW-0812">Transmembrane</keyword>
<comment type="pathway">
    <text evidence="3">Lipid metabolism.</text>
</comment>
<dbReference type="GO" id="GO:0019432">
    <property type="term" value="P:triglyceride biosynthetic process"/>
    <property type="evidence" value="ECO:0007669"/>
    <property type="project" value="UniProtKB-UniRule"/>
</dbReference>
<dbReference type="GO" id="GO:0005789">
    <property type="term" value="C:endoplasmic reticulum membrane"/>
    <property type="evidence" value="ECO:0007669"/>
    <property type="project" value="UniProtKB-SubCell"/>
</dbReference>
<comment type="catalytic activity">
    <reaction evidence="15 16">
        <text>an acyl-CoA + a 1,2-diacyl-sn-glycerol = a triacyl-sn-glycerol + CoA</text>
        <dbReference type="Rhea" id="RHEA:10868"/>
        <dbReference type="ChEBI" id="CHEBI:17815"/>
        <dbReference type="ChEBI" id="CHEBI:57287"/>
        <dbReference type="ChEBI" id="CHEBI:58342"/>
        <dbReference type="ChEBI" id="CHEBI:64615"/>
        <dbReference type="EC" id="2.3.1.20"/>
    </reaction>
</comment>
<evidence type="ECO:0000256" key="8">
    <source>
        <dbReference type="ARBA" id="ARBA00022692"/>
    </source>
</evidence>
<dbReference type="EC" id="2.3.1.20" evidence="5 16"/>
<evidence type="ECO:0000256" key="2">
    <source>
        <dbReference type="ARBA" id="ARBA00004771"/>
    </source>
</evidence>
<evidence type="ECO:0000256" key="6">
    <source>
        <dbReference type="ARBA" id="ARBA00022516"/>
    </source>
</evidence>
<dbReference type="PANTHER" id="PTHR12317">
    <property type="entry name" value="DIACYLGLYCEROL O-ACYLTRANSFERASE"/>
    <property type="match status" value="1"/>
</dbReference>
<dbReference type="GeneID" id="80877631"/>
<evidence type="ECO:0000256" key="7">
    <source>
        <dbReference type="ARBA" id="ARBA00022679"/>
    </source>
</evidence>
<accession>A0AAE9WFS3</accession>
<keyword evidence="14 16" id="KW-0012">Acyltransferase</keyword>
<evidence type="ECO:0000256" key="16">
    <source>
        <dbReference type="RuleBase" id="RU367023"/>
    </source>
</evidence>
<dbReference type="InterPro" id="IPR007130">
    <property type="entry name" value="DAGAT"/>
</dbReference>
<comment type="subcellular location">
    <subcellularLocation>
        <location evidence="1 16">Endoplasmic reticulum membrane</location>
        <topology evidence="1 16">Multi-pass membrane protein</topology>
    </subcellularLocation>
</comment>
<comment type="pathway">
    <text evidence="2 16">Glycerolipid metabolism; triacylglycerol biosynthesis.</text>
</comment>
<keyword evidence="10 16" id="KW-0256">Endoplasmic reticulum</keyword>
<dbReference type="Pfam" id="PF03982">
    <property type="entry name" value="DAGAT"/>
    <property type="match status" value="1"/>
</dbReference>
<dbReference type="GO" id="GO:0004144">
    <property type="term" value="F:diacylglycerol O-acyltransferase activity"/>
    <property type="evidence" value="ECO:0007669"/>
    <property type="project" value="UniProtKB-UniRule"/>
</dbReference>
<feature type="transmembrane region" description="Helical" evidence="16">
    <location>
        <begin position="54"/>
        <end position="74"/>
    </location>
</feature>
<evidence type="ECO:0000256" key="13">
    <source>
        <dbReference type="ARBA" id="ARBA00023136"/>
    </source>
</evidence>
<evidence type="ECO:0000256" key="3">
    <source>
        <dbReference type="ARBA" id="ARBA00005189"/>
    </source>
</evidence>
<comment type="similarity">
    <text evidence="4 16">Belongs to the diacylglycerol acyltransferase family.</text>
</comment>
<sequence>MQEKTKTAGPIPGILESTTVTPKYNKSHLTRSVEALAVFLHSVSLTLTASCFTILWLFLPIWPILLVYVGWLFYDDAFVTAKGRQSLWLRGAAPYHWFCHYFPIRLHKTANLDPKRNYIFGYHPHGILSLGAFGGFVTEGAEFSKLFPGINVSVLTLNSNFYVPLYRDYLLALNVNSVSKKSCVNILSRGPGESVVIVIGGAQESLLSRPGQNNLVLKKRLGFVKLAYLTGSSLVPCFAFGESDIFEQVNNNPGTRIYKFQEIIKKLAGFTIPFFYGRGILNKSFGLMPWRKPINIVVGEPLDLPKKSNPTSQELYETQEEYIRRLDELWNKYKDVFVPERVKELHLAA</sequence>
<comment type="function">
    <text evidence="16">Catalyzes the terminal and only committed step in triacylglycerol synthesis by using diacylglycerol and fatty acyl CoA as substrates.</text>
</comment>
<keyword evidence="11 16" id="KW-1133">Transmembrane helix</keyword>
<dbReference type="KEGG" id="som:SOMG_04155"/>
<reference evidence="17 18" key="1">
    <citation type="journal article" date="2023" name="G3 (Bethesda)">
        <title>A high-quality reference genome for the fission yeast Schizosaccharomyces osmophilus.</title>
        <authorList>
            <person name="Jia G.S."/>
            <person name="Zhang W.C."/>
            <person name="Liang Y."/>
            <person name="Liu X.H."/>
            <person name="Rhind N."/>
            <person name="Pidoux A."/>
            <person name="Brysch-Herzberg M."/>
            <person name="Du L.L."/>
        </authorList>
    </citation>
    <scope>NUCLEOTIDE SEQUENCE [LARGE SCALE GENOMIC DNA]</scope>
    <source>
        <strain evidence="17 18">CBS 15793</strain>
    </source>
</reference>
<dbReference type="GO" id="GO:0006071">
    <property type="term" value="P:glycerol metabolic process"/>
    <property type="evidence" value="ECO:0007669"/>
    <property type="project" value="UniProtKB-UniRule"/>
</dbReference>